<feature type="binding site" evidence="5">
    <location>
        <position position="170"/>
    </location>
    <ligand>
        <name>substrate</name>
    </ligand>
</feature>
<dbReference type="GO" id="GO:0006744">
    <property type="term" value="P:ubiquinone biosynthetic process"/>
    <property type="evidence" value="ECO:0007669"/>
    <property type="project" value="UniProtKB-UniRule"/>
</dbReference>
<feature type="binding site" evidence="5">
    <location>
        <position position="70"/>
    </location>
    <ligand>
        <name>substrate</name>
    </ligand>
</feature>
<dbReference type="Proteomes" id="UP000020077">
    <property type="component" value="Unassembled WGS sequence"/>
</dbReference>
<dbReference type="Pfam" id="PF04345">
    <property type="entry name" value="Chor_lyase"/>
    <property type="match status" value="1"/>
</dbReference>
<keyword evidence="2 5" id="KW-0831">Ubiquinone biosynthesis</keyword>
<comment type="pathway">
    <text evidence="5">Cofactor biosynthesis; ubiquinone biosynthesis.</text>
</comment>
<dbReference type="PANTHER" id="PTHR38683">
    <property type="entry name" value="CHORISMATE PYRUVATE-LYASE"/>
    <property type="match status" value="1"/>
</dbReference>
<comment type="function">
    <text evidence="5">Removes the pyruvyl group from chorismate, with concomitant aromatization of the ring, to provide 4-hydroxybenzoate (4HB) for the ubiquinone pathway.</text>
</comment>
<proteinExistence type="inferred from homology"/>
<keyword evidence="1 5" id="KW-0963">Cytoplasm</keyword>
<accession>A0A084Y6B9</accession>
<dbReference type="EC" id="4.1.3.40" evidence="5"/>
<dbReference type="AlphaFoldDB" id="A0A084Y6B9"/>
<dbReference type="Gene3D" id="3.40.1410.10">
    <property type="entry name" value="Chorismate lyase-like"/>
    <property type="match status" value="1"/>
</dbReference>
<comment type="catalytic activity">
    <reaction evidence="5">
        <text>chorismate = 4-hydroxybenzoate + pyruvate</text>
        <dbReference type="Rhea" id="RHEA:16505"/>
        <dbReference type="ChEBI" id="CHEBI:15361"/>
        <dbReference type="ChEBI" id="CHEBI:17879"/>
        <dbReference type="ChEBI" id="CHEBI:29748"/>
        <dbReference type="EC" id="4.1.3.40"/>
    </reaction>
</comment>
<evidence type="ECO:0000256" key="5">
    <source>
        <dbReference type="HAMAP-Rule" id="MF_01632"/>
    </source>
</evidence>
<dbReference type="UniPathway" id="UPA00232"/>
<feature type="binding site" evidence="5">
    <location>
        <position position="108"/>
    </location>
    <ligand>
        <name>substrate</name>
    </ligand>
</feature>
<dbReference type="EMBL" id="JDVG02000730">
    <property type="protein sequence ID" value="KFB70263.1"/>
    <property type="molecule type" value="Genomic_DNA"/>
</dbReference>
<dbReference type="InterPro" id="IPR028978">
    <property type="entry name" value="Chorismate_lyase_/UTRA_dom_sf"/>
</dbReference>
<keyword evidence="4 5" id="KW-0670">Pyruvate</keyword>
<keyword evidence="3 5" id="KW-0456">Lyase</keyword>
<comment type="caution">
    <text evidence="6">The sequence shown here is derived from an EMBL/GenBank/DDBJ whole genome shotgun (WGS) entry which is preliminary data.</text>
</comment>
<evidence type="ECO:0000256" key="4">
    <source>
        <dbReference type="ARBA" id="ARBA00023317"/>
    </source>
</evidence>
<evidence type="ECO:0000256" key="1">
    <source>
        <dbReference type="ARBA" id="ARBA00022490"/>
    </source>
</evidence>
<protein>
    <recommendedName>
        <fullName evidence="5">Probable chorismate pyruvate-lyase</fullName>
        <shortName evidence="5">CL</shortName>
        <shortName evidence="5">CPL</shortName>
        <ecNumber evidence="5">4.1.3.40</ecNumber>
    </recommendedName>
</protein>
<dbReference type="GO" id="GO:0005829">
    <property type="term" value="C:cytosol"/>
    <property type="evidence" value="ECO:0007669"/>
    <property type="project" value="TreeGrafter"/>
</dbReference>
<evidence type="ECO:0000313" key="7">
    <source>
        <dbReference type="Proteomes" id="UP000020077"/>
    </source>
</evidence>
<sequence>MPEQRWRSSLLRTVDNVAFLPWLRDRASLTARIQARGRFALRVLRQGLARPTADEALALGLMGGEKAWIREVALSCDDQRVVFAHTVLPCRPRGPLTLWLARLGSRSLGALLFAHAGFRRGPMTFHRIDRRHALFTPAVAALQHADQVPRMLWARRSQFGFGSQSVLVSEVFSPRLLQFDEYNDRSGRTSHP</sequence>
<comment type="subcellular location">
    <subcellularLocation>
        <location evidence="5">Cytoplasm</location>
    </subcellularLocation>
</comment>
<dbReference type="GO" id="GO:0008813">
    <property type="term" value="F:chorismate lyase activity"/>
    <property type="evidence" value="ECO:0007669"/>
    <property type="project" value="UniProtKB-UniRule"/>
</dbReference>
<comment type="caution">
    <text evidence="5">Lacks conserved residue(s) required for the propagation of feature annotation.</text>
</comment>
<dbReference type="PANTHER" id="PTHR38683:SF1">
    <property type="entry name" value="CHORISMATE PYRUVATE-LYASE"/>
    <property type="match status" value="1"/>
</dbReference>
<dbReference type="SUPFAM" id="SSF64288">
    <property type="entry name" value="Chorismate lyase-like"/>
    <property type="match status" value="1"/>
</dbReference>
<evidence type="ECO:0000313" key="6">
    <source>
        <dbReference type="EMBL" id="KFB70263.1"/>
    </source>
</evidence>
<evidence type="ECO:0000256" key="2">
    <source>
        <dbReference type="ARBA" id="ARBA00022688"/>
    </source>
</evidence>
<dbReference type="GO" id="GO:0042866">
    <property type="term" value="P:pyruvate biosynthetic process"/>
    <property type="evidence" value="ECO:0007669"/>
    <property type="project" value="UniProtKB-UniRule"/>
</dbReference>
<reference evidence="6 7" key="1">
    <citation type="submission" date="2014-02" db="EMBL/GenBank/DDBJ databases">
        <title>Expanding our view of genomic diversity in Candidatus Accumulibacter clades.</title>
        <authorList>
            <person name="Skennerton C.T."/>
            <person name="Barr J.J."/>
            <person name="Slater F.R."/>
            <person name="Bond P.L."/>
            <person name="Tyson G.W."/>
        </authorList>
    </citation>
    <scope>NUCLEOTIDE SEQUENCE [LARGE SCALE GENOMIC DNA]</scope>
    <source>
        <strain evidence="7">BA-91</strain>
    </source>
</reference>
<organism evidence="6 7">
    <name type="scientific">Candidatus Accumulibacter phosphatis</name>
    <dbReference type="NCBI Taxonomy" id="327160"/>
    <lineage>
        <taxon>Bacteria</taxon>
        <taxon>Pseudomonadati</taxon>
        <taxon>Pseudomonadota</taxon>
        <taxon>Betaproteobacteria</taxon>
        <taxon>Candidatus Accumulibacter</taxon>
    </lineage>
</organism>
<comment type="similarity">
    <text evidence="5">Belongs to the UbiC family.</text>
</comment>
<evidence type="ECO:0000256" key="3">
    <source>
        <dbReference type="ARBA" id="ARBA00023239"/>
    </source>
</evidence>
<dbReference type="HAMAP" id="MF_01632">
    <property type="entry name" value="UbiC"/>
    <property type="match status" value="1"/>
</dbReference>
<dbReference type="InterPro" id="IPR007440">
    <property type="entry name" value="Chorismate--pyruvate_lyase"/>
</dbReference>
<gene>
    <name evidence="5" type="primary">ubiC</name>
    <name evidence="6" type="ORF">AW09_004639</name>
</gene>
<name>A0A084Y6B9_9PROT</name>